<protein>
    <submittedName>
        <fullName evidence="1">Uncharacterized protein</fullName>
    </submittedName>
</protein>
<dbReference type="AlphaFoldDB" id="A0A5E4N775"/>
<keyword evidence="2" id="KW-1185">Reference proteome</keyword>
<sequence>MISGIIIKAAVVGIININPTFRALFCILAIFAASPTCLEIKGRSTVPIAVPITPCGSCVNLSA</sequence>
<dbReference type="Proteomes" id="UP000325440">
    <property type="component" value="Unassembled WGS sequence"/>
</dbReference>
<proteinExistence type="predicted"/>
<gene>
    <name evidence="1" type="ORF">CINCED_3A004743</name>
</gene>
<accession>A0A5E4N775</accession>
<evidence type="ECO:0000313" key="2">
    <source>
        <dbReference type="Proteomes" id="UP000325440"/>
    </source>
</evidence>
<organism evidence="1 2">
    <name type="scientific">Cinara cedri</name>
    <dbReference type="NCBI Taxonomy" id="506608"/>
    <lineage>
        <taxon>Eukaryota</taxon>
        <taxon>Metazoa</taxon>
        <taxon>Ecdysozoa</taxon>
        <taxon>Arthropoda</taxon>
        <taxon>Hexapoda</taxon>
        <taxon>Insecta</taxon>
        <taxon>Pterygota</taxon>
        <taxon>Neoptera</taxon>
        <taxon>Paraneoptera</taxon>
        <taxon>Hemiptera</taxon>
        <taxon>Sternorrhyncha</taxon>
        <taxon>Aphidomorpha</taxon>
        <taxon>Aphidoidea</taxon>
        <taxon>Aphididae</taxon>
        <taxon>Lachninae</taxon>
        <taxon>Cinara</taxon>
    </lineage>
</organism>
<name>A0A5E4N775_9HEMI</name>
<evidence type="ECO:0000313" key="1">
    <source>
        <dbReference type="EMBL" id="VVC39008.1"/>
    </source>
</evidence>
<dbReference type="EMBL" id="CABPRJ010001548">
    <property type="protein sequence ID" value="VVC39008.1"/>
    <property type="molecule type" value="Genomic_DNA"/>
</dbReference>
<reference evidence="1 2" key="1">
    <citation type="submission" date="2019-08" db="EMBL/GenBank/DDBJ databases">
        <authorList>
            <person name="Alioto T."/>
            <person name="Alioto T."/>
            <person name="Gomez Garrido J."/>
        </authorList>
    </citation>
    <scope>NUCLEOTIDE SEQUENCE [LARGE SCALE GENOMIC DNA]</scope>
</reference>